<keyword evidence="3" id="KW-0804">Transcription</keyword>
<evidence type="ECO:0000313" key="8">
    <source>
        <dbReference type="EMBL" id="PNQ96459.1"/>
    </source>
</evidence>
<reference evidence="7 14" key="5">
    <citation type="submission" date="2024-11" db="EMBL/GenBank/DDBJ databases">
        <title>Draft genome sequences of two bacteria associated to sugarcane roots in Colombia.</title>
        <authorList>
            <person name="Pardo-Diaz S."/>
            <person name="Masmela-Mendoza J."/>
            <person name="Delgadillo-Duran P."/>
            <person name="Bautista E.J."/>
            <person name="Rojas-Tapias D.F."/>
        </authorList>
    </citation>
    <scope>NUCLEOTIDE SEQUENCE [LARGE SCALE GENOMIC DNA]</scope>
    <source>
        <strain evidence="7 14">Ap18</strain>
    </source>
</reference>
<evidence type="ECO:0000313" key="12">
    <source>
        <dbReference type="Proteomes" id="UP000298595"/>
    </source>
</evidence>
<organism evidence="5 10">
    <name type="scientific">Azospirillum argentinense</name>
    <dbReference type="NCBI Taxonomy" id="2970906"/>
    <lineage>
        <taxon>Bacteria</taxon>
        <taxon>Pseudomonadati</taxon>
        <taxon>Pseudomonadota</taxon>
        <taxon>Alphaproteobacteria</taxon>
        <taxon>Rhodospirillales</taxon>
        <taxon>Azospirillaceae</taxon>
        <taxon>Azospirillum</taxon>
    </lineage>
</organism>
<evidence type="ECO:0000313" key="7">
    <source>
        <dbReference type="EMBL" id="MFL7903265.1"/>
    </source>
</evidence>
<keyword evidence="14" id="KW-1185">Reference proteome</keyword>
<dbReference type="CDD" id="cd00090">
    <property type="entry name" value="HTH_ARSR"/>
    <property type="match status" value="1"/>
</dbReference>
<reference evidence="5 10" key="1">
    <citation type="journal article" date="2014" name="Genome Announc.">
        <title>Complete Genome Sequence of the Model Rhizosphere Strain Azospirillum brasilense Az39, Successfully Applied in Agriculture.</title>
        <authorList>
            <person name="Rivera D."/>
            <person name="Revale S."/>
            <person name="Molina R."/>
            <person name="Gualpa J."/>
            <person name="Puente M."/>
            <person name="Maroniche G."/>
            <person name="Paris G."/>
            <person name="Baker D."/>
            <person name="Clavijo B."/>
            <person name="McLay K."/>
            <person name="Spaepen S."/>
            <person name="Perticari A."/>
            <person name="Vazquez M."/>
            <person name="Wisniewski-Dye F."/>
            <person name="Watkins C."/>
            <person name="Martinez-Abarca F."/>
            <person name="Vanderleyden J."/>
            <person name="Cassan F."/>
        </authorList>
    </citation>
    <scope>NUCLEOTIDE SEQUENCE [LARGE SCALE GENOMIC DNA]</scope>
    <source>
        <strain evidence="5 10">Az39</strain>
    </source>
</reference>
<evidence type="ECO:0000313" key="11">
    <source>
        <dbReference type="Proteomes" id="UP000236268"/>
    </source>
</evidence>
<dbReference type="Proteomes" id="UP000027186">
    <property type="component" value="Chromosome"/>
</dbReference>
<dbReference type="KEGG" id="aare:D3093_02070"/>
<dbReference type="NCBIfam" id="NF033788">
    <property type="entry name" value="HTH_metalloreg"/>
    <property type="match status" value="1"/>
</dbReference>
<dbReference type="EMBL" id="POWG01000030">
    <property type="protein sequence ID" value="PNQ96459.1"/>
    <property type="molecule type" value="Genomic_DNA"/>
</dbReference>
<dbReference type="KEGG" id="abq:ABAZ39_07400"/>
<feature type="domain" description="HTH arsR-type" evidence="4">
    <location>
        <begin position="16"/>
        <end position="110"/>
    </location>
</feature>
<dbReference type="Proteomes" id="UP000236268">
    <property type="component" value="Unassembled WGS sequence"/>
</dbReference>
<dbReference type="PRINTS" id="PR00778">
    <property type="entry name" value="HTHARSR"/>
</dbReference>
<dbReference type="Gene3D" id="1.10.10.10">
    <property type="entry name" value="Winged helix-like DNA-binding domain superfamily/Winged helix DNA-binding domain"/>
    <property type="match status" value="1"/>
</dbReference>
<dbReference type="EMBL" id="CP007793">
    <property type="protein sequence ID" value="AIB11825.1"/>
    <property type="molecule type" value="Genomic_DNA"/>
</dbReference>
<dbReference type="AlphaFoldDB" id="A0A060DGG9"/>
<accession>A0A060DGG9</accession>
<reference evidence="9 12" key="3">
    <citation type="submission" date="2018-09" db="EMBL/GenBank/DDBJ databases">
        <title>Whole genome based analysis of evolution and adaptive divergence in Indian and Brazilian strains of Azospirillum brasilense.</title>
        <authorList>
            <person name="Singh C."/>
            <person name="Tripathi A.K."/>
        </authorList>
    </citation>
    <scope>NUCLEOTIDE SEQUENCE [LARGE SCALE GENOMIC DNA]</scope>
    <source>
        <strain evidence="9 12">MTCC4035</strain>
    </source>
</reference>
<dbReference type="InterPro" id="IPR051011">
    <property type="entry name" value="Metal_resp_trans_reg"/>
</dbReference>
<dbReference type="Pfam" id="PF01022">
    <property type="entry name" value="HTH_5"/>
    <property type="match status" value="1"/>
</dbReference>
<evidence type="ECO:0000256" key="2">
    <source>
        <dbReference type="ARBA" id="ARBA00023125"/>
    </source>
</evidence>
<dbReference type="SMART" id="SM00418">
    <property type="entry name" value="HTH_ARSR"/>
    <property type="match status" value="1"/>
</dbReference>
<evidence type="ECO:0000256" key="3">
    <source>
        <dbReference type="ARBA" id="ARBA00023163"/>
    </source>
</evidence>
<dbReference type="InterPro" id="IPR001845">
    <property type="entry name" value="HTH_ArsR_DNA-bd_dom"/>
</dbReference>
<dbReference type="Proteomes" id="UP000325333">
    <property type="component" value="Unassembled WGS sequence"/>
</dbReference>
<reference evidence="6 13" key="4">
    <citation type="submission" date="2019-07" db="EMBL/GenBank/DDBJ databases">
        <title>Genome sequencing of the stress-tolerant strain Azospirillum brasilense Az19.</title>
        <authorList>
            <person name="Maroniche G.A."/>
            <person name="Garcia J.E."/>
            <person name="Pagnussat L."/>
            <person name="Amenta M."/>
            <person name="Creus C.M."/>
        </authorList>
    </citation>
    <scope>NUCLEOTIDE SEQUENCE [LARGE SCALE GENOMIC DNA]</scope>
    <source>
        <strain evidence="6 13">Az19</strain>
    </source>
</reference>
<keyword evidence="1" id="KW-0805">Transcription regulation</keyword>
<evidence type="ECO:0000259" key="4">
    <source>
        <dbReference type="PROSITE" id="PS50987"/>
    </source>
</evidence>
<dbReference type="InterPro" id="IPR036390">
    <property type="entry name" value="WH_DNA-bd_sf"/>
</dbReference>
<proteinExistence type="predicted"/>
<evidence type="ECO:0000313" key="9">
    <source>
        <dbReference type="EMBL" id="QCN94150.1"/>
    </source>
</evidence>
<dbReference type="InterPro" id="IPR011991">
    <property type="entry name" value="ArsR-like_HTH"/>
</dbReference>
<dbReference type="Proteomes" id="UP001628281">
    <property type="component" value="Unassembled WGS sequence"/>
</dbReference>
<name>A0A060DGG9_9PROT</name>
<keyword evidence="2" id="KW-0238">DNA-binding</keyword>
<dbReference type="RefSeq" id="WP_014240322.1">
    <property type="nucleotide sequence ID" value="NZ_CP007793.1"/>
</dbReference>
<dbReference type="InterPro" id="IPR036388">
    <property type="entry name" value="WH-like_DNA-bd_sf"/>
</dbReference>
<dbReference type="SUPFAM" id="SSF46785">
    <property type="entry name" value="Winged helix' DNA-binding domain"/>
    <property type="match status" value="1"/>
</dbReference>
<reference evidence="8 11" key="2">
    <citation type="submission" date="2018-01" db="EMBL/GenBank/DDBJ databases">
        <title>Whole genome sequence of Azospirillum brasilense REC3 isolated from strawberry roots.</title>
        <authorList>
            <person name="Fontana C.A."/>
            <person name="Salazar S.M."/>
            <person name="Bassi D."/>
            <person name="Puglisi E."/>
            <person name="Lovaisa N.C."/>
            <person name="Toffoli L.M."/>
            <person name="Pedraza R."/>
            <person name="Cocconcelli P.S."/>
        </authorList>
    </citation>
    <scope>NUCLEOTIDE SEQUENCE [LARGE SCALE GENOMIC DNA]</scope>
    <source>
        <strain evidence="8 11">REC3</strain>
    </source>
</reference>
<evidence type="ECO:0000256" key="1">
    <source>
        <dbReference type="ARBA" id="ARBA00023015"/>
    </source>
</evidence>
<dbReference type="GO" id="GO:0003700">
    <property type="term" value="F:DNA-binding transcription factor activity"/>
    <property type="evidence" value="ECO:0007669"/>
    <property type="project" value="InterPro"/>
</dbReference>
<evidence type="ECO:0000313" key="5">
    <source>
        <dbReference type="EMBL" id="AIB11825.1"/>
    </source>
</evidence>
<dbReference type="PANTHER" id="PTHR43132:SF6">
    <property type="entry name" value="HTH-TYPE TRANSCRIPTIONAL REPRESSOR CZRA"/>
    <property type="match status" value="1"/>
</dbReference>
<gene>
    <name evidence="5" type="ORF">ABAZ39_07400</name>
    <name evidence="7" type="ORF">ACJ41P_19180</name>
    <name evidence="8" type="ORF">C1S70_23480</name>
    <name evidence="9" type="ORF">D3093_02070</name>
    <name evidence="6" type="ORF">FH063_004026</name>
</gene>
<dbReference type="GO" id="GO:0003677">
    <property type="term" value="F:DNA binding"/>
    <property type="evidence" value="ECO:0007669"/>
    <property type="project" value="UniProtKB-KW"/>
</dbReference>
<evidence type="ECO:0000313" key="10">
    <source>
        <dbReference type="Proteomes" id="UP000027186"/>
    </source>
</evidence>
<dbReference type="PROSITE" id="PS50987">
    <property type="entry name" value="HTH_ARSR_2"/>
    <property type="match status" value="1"/>
</dbReference>
<sequence>MQKGSAPKDKPAHLRLSEDQTTELADMFRLMSDPSRLRIILACLDTSTSVGDMAAALGLSPSLVSHHLRLLRAGRLIQAERRGNRVFYLITDEHIRRVLSDMVDHVAEESEGDLEA</sequence>
<dbReference type="EMBL" id="VEWN01000021">
    <property type="protein sequence ID" value="KAA1052719.1"/>
    <property type="molecule type" value="Genomic_DNA"/>
</dbReference>
<protein>
    <submittedName>
        <fullName evidence="5">ArsR family transcriptional regulator</fullName>
    </submittedName>
    <submittedName>
        <fullName evidence="7">ArsR/SmtB family transcription factor</fullName>
    </submittedName>
</protein>
<dbReference type="EMBL" id="JBJLSN010000029">
    <property type="protein sequence ID" value="MFL7903265.1"/>
    <property type="molecule type" value="Genomic_DNA"/>
</dbReference>
<dbReference type="PANTHER" id="PTHR43132">
    <property type="entry name" value="ARSENICAL RESISTANCE OPERON REPRESSOR ARSR-RELATED"/>
    <property type="match status" value="1"/>
</dbReference>
<dbReference type="Proteomes" id="UP000298595">
    <property type="component" value="Chromosome"/>
</dbReference>
<evidence type="ECO:0000313" key="13">
    <source>
        <dbReference type="Proteomes" id="UP000325333"/>
    </source>
</evidence>
<dbReference type="EMBL" id="CP032321">
    <property type="protein sequence ID" value="QCN94150.1"/>
    <property type="molecule type" value="Genomic_DNA"/>
</dbReference>
<evidence type="ECO:0000313" key="6">
    <source>
        <dbReference type="EMBL" id="KAA1052719.1"/>
    </source>
</evidence>
<evidence type="ECO:0000313" key="14">
    <source>
        <dbReference type="Proteomes" id="UP001628281"/>
    </source>
</evidence>